<dbReference type="PANTHER" id="PTHR22744">
    <property type="entry name" value="HELIX LOOP HELIX PROTEIN 21-RELATED"/>
    <property type="match status" value="1"/>
</dbReference>
<name>A0A1I8APY2_9BILA</name>
<proteinExistence type="predicted"/>
<organism evidence="2 3">
    <name type="scientific">Steinernema glaseri</name>
    <dbReference type="NCBI Taxonomy" id="37863"/>
    <lineage>
        <taxon>Eukaryota</taxon>
        <taxon>Metazoa</taxon>
        <taxon>Ecdysozoa</taxon>
        <taxon>Nematoda</taxon>
        <taxon>Chromadorea</taxon>
        <taxon>Rhabditida</taxon>
        <taxon>Tylenchina</taxon>
        <taxon>Panagrolaimomorpha</taxon>
        <taxon>Strongyloidoidea</taxon>
        <taxon>Steinernematidae</taxon>
        <taxon>Steinernema</taxon>
    </lineage>
</organism>
<dbReference type="WBParaSite" id="L893_g8237.t1">
    <property type="protein sequence ID" value="L893_g8237.t1"/>
    <property type="gene ID" value="L893_g8237"/>
</dbReference>
<dbReference type="InterPro" id="IPR011333">
    <property type="entry name" value="SKP1/BTB/POZ_sf"/>
</dbReference>
<keyword evidence="2" id="KW-1185">Reference proteome</keyword>
<dbReference type="PANTHER" id="PTHR22744:SF14">
    <property type="entry name" value="BTB DOMAIN-CONTAINING PROTEIN-RELATED"/>
    <property type="match status" value="1"/>
</dbReference>
<dbReference type="SUPFAM" id="SSF54695">
    <property type="entry name" value="POZ domain"/>
    <property type="match status" value="1"/>
</dbReference>
<protein>
    <submittedName>
        <fullName evidence="3">BTB domain-containing protein</fullName>
    </submittedName>
</protein>
<dbReference type="CDD" id="cd18186">
    <property type="entry name" value="BTB_POZ_ZBTB_KLHL-like"/>
    <property type="match status" value="1"/>
</dbReference>
<dbReference type="PROSITE" id="PS50097">
    <property type="entry name" value="BTB"/>
    <property type="match status" value="1"/>
</dbReference>
<dbReference type="Proteomes" id="UP000095287">
    <property type="component" value="Unplaced"/>
</dbReference>
<evidence type="ECO:0000313" key="2">
    <source>
        <dbReference type="Proteomes" id="UP000095287"/>
    </source>
</evidence>
<dbReference type="Pfam" id="PF00651">
    <property type="entry name" value="BTB"/>
    <property type="match status" value="1"/>
</dbReference>
<dbReference type="AlphaFoldDB" id="A0A1I8APY2"/>
<dbReference type="SMART" id="SM00225">
    <property type="entry name" value="BTB"/>
    <property type="match status" value="1"/>
</dbReference>
<dbReference type="Gene3D" id="3.30.710.10">
    <property type="entry name" value="Potassium Channel Kv1.1, Chain A"/>
    <property type="match status" value="1"/>
</dbReference>
<dbReference type="InterPro" id="IPR000210">
    <property type="entry name" value="BTB/POZ_dom"/>
</dbReference>
<feature type="domain" description="BTB" evidence="1">
    <location>
        <begin position="129"/>
        <end position="196"/>
    </location>
</feature>
<sequence length="288" mass="33117">MANIGKITGTVGSDQTSKDVEIAGVKWSLYRGGFFQFCCAPGYEADVLWSCTARGKLTVWGVDIERQFEVWSDSFDYMEMDDDKCVYSTSLDFPDTSKELNFEADIEVLKIRKIDLSSPTNEAIESPEDAACLEVEDKKIWVSKKTLSFHSHFFKTLFSADFKEKATGSYALKEVKMVDFQRFLSIIYNLDITIHNEYQDYLKELLRLGDMWQCDSVLRFCRDMLSCKLISLDVKIVLSDRYGFFPSLSDTIKNADLEELKRLVKEGRLTEISSFAHCLIEKRLLRST</sequence>
<reference evidence="3" key="1">
    <citation type="submission" date="2016-11" db="UniProtKB">
        <authorList>
            <consortium name="WormBaseParasite"/>
        </authorList>
    </citation>
    <scope>IDENTIFICATION</scope>
</reference>
<evidence type="ECO:0000313" key="3">
    <source>
        <dbReference type="WBParaSite" id="L893_g8237.t1"/>
    </source>
</evidence>
<accession>A0A1I8APY2</accession>
<evidence type="ECO:0000259" key="1">
    <source>
        <dbReference type="PROSITE" id="PS50097"/>
    </source>
</evidence>